<dbReference type="CDD" id="cd06127">
    <property type="entry name" value="DEDDh"/>
    <property type="match status" value="1"/>
</dbReference>
<gene>
    <name evidence="5" type="ORF">FY528_00020</name>
</gene>
<sequence length="225" mass="25544">MRDYLLFVDTETTGLPRRWTRPYAAAGRNWPHVAQVAWAVYTRGGELVKSANYYLQIPRGSMQASSEAIHGLSPAFLAAEGHAPRPVLEELLRDLRTYQPLVVGHYIRLDFHMLGVEFHRAGLPNPLRELPTFCTMQLAANDSPEATALANRRLGDLYQRLFGEPLESAHDAWADADATARCFFALRQRGLLTDDMVARAPRLEIPEEPTPWLRRFLQQAAFWFA</sequence>
<reference evidence="5 6" key="1">
    <citation type="submission" date="2019-08" db="EMBL/GenBank/DDBJ databases">
        <authorList>
            <person name="Seo M.-J."/>
        </authorList>
    </citation>
    <scope>NUCLEOTIDE SEQUENCE [LARGE SCALE GENOMIC DNA]</scope>
    <source>
        <strain evidence="5 6">KIGAM108</strain>
    </source>
</reference>
<name>A0A5D6VFA9_9BACT</name>
<evidence type="ECO:0000256" key="2">
    <source>
        <dbReference type="ARBA" id="ARBA00022801"/>
    </source>
</evidence>
<keyword evidence="1" id="KW-0540">Nuclease</keyword>
<dbReference type="InterPro" id="IPR036397">
    <property type="entry name" value="RNaseH_sf"/>
</dbReference>
<organism evidence="5 6">
    <name type="scientific">Hymenobacter lutimineralis</name>
    <dbReference type="NCBI Taxonomy" id="2606448"/>
    <lineage>
        <taxon>Bacteria</taxon>
        <taxon>Pseudomonadati</taxon>
        <taxon>Bacteroidota</taxon>
        <taxon>Cytophagia</taxon>
        <taxon>Cytophagales</taxon>
        <taxon>Hymenobacteraceae</taxon>
        <taxon>Hymenobacter</taxon>
    </lineage>
</organism>
<dbReference type="SUPFAM" id="SSF53098">
    <property type="entry name" value="Ribonuclease H-like"/>
    <property type="match status" value="1"/>
</dbReference>
<dbReference type="InterPro" id="IPR012337">
    <property type="entry name" value="RNaseH-like_sf"/>
</dbReference>
<dbReference type="Pfam" id="PF00929">
    <property type="entry name" value="RNase_T"/>
    <property type="match status" value="1"/>
</dbReference>
<dbReference type="Proteomes" id="UP000322791">
    <property type="component" value="Unassembled WGS sequence"/>
</dbReference>
<evidence type="ECO:0000313" key="5">
    <source>
        <dbReference type="EMBL" id="TYZ14156.1"/>
    </source>
</evidence>
<evidence type="ECO:0000259" key="4">
    <source>
        <dbReference type="SMART" id="SM00479"/>
    </source>
</evidence>
<dbReference type="InterPro" id="IPR013520">
    <property type="entry name" value="Ribonucl_H"/>
</dbReference>
<dbReference type="AlphaFoldDB" id="A0A5D6VFA9"/>
<evidence type="ECO:0000256" key="3">
    <source>
        <dbReference type="ARBA" id="ARBA00022839"/>
    </source>
</evidence>
<dbReference type="PANTHER" id="PTHR30231">
    <property type="entry name" value="DNA POLYMERASE III SUBUNIT EPSILON"/>
    <property type="match status" value="1"/>
</dbReference>
<protein>
    <submittedName>
        <fullName evidence="5">3'-5' exonuclease</fullName>
    </submittedName>
</protein>
<dbReference type="GO" id="GO:0003676">
    <property type="term" value="F:nucleic acid binding"/>
    <property type="evidence" value="ECO:0007669"/>
    <property type="project" value="InterPro"/>
</dbReference>
<accession>A0A5D6VFA9</accession>
<evidence type="ECO:0000313" key="6">
    <source>
        <dbReference type="Proteomes" id="UP000322791"/>
    </source>
</evidence>
<dbReference type="Gene3D" id="3.30.420.10">
    <property type="entry name" value="Ribonuclease H-like superfamily/Ribonuclease H"/>
    <property type="match status" value="1"/>
</dbReference>
<dbReference type="SMART" id="SM00479">
    <property type="entry name" value="EXOIII"/>
    <property type="match status" value="1"/>
</dbReference>
<keyword evidence="2" id="KW-0378">Hydrolase</keyword>
<dbReference type="PANTHER" id="PTHR30231:SF4">
    <property type="entry name" value="PROTEIN NEN2"/>
    <property type="match status" value="1"/>
</dbReference>
<dbReference type="EMBL" id="VTHL01000001">
    <property type="protein sequence ID" value="TYZ14156.1"/>
    <property type="molecule type" value="Genomic_DNA"/>
</dbReference>
<dbReference type="GO" id="GO:0006259">
    <property type="term" value="P:DNA metabolic process"/>
    <property type="evidence" value="ECO:0007669"/>
    <property type="project" value="UniProtKB-ARBA"/>
</dbReference>
<keyword evidence="6" id="KW-1185">Reference proteome</keyword>
<proteinExistence type="predicted"/>
<feature type="domain" description="Exonuclease" evidence="4">
    <location>
        <begin position="4"/>
        <end position="192"/>
    </location>
</feature>
<dbReference type="GO" id="GO:0008408">
    <property type="term" value="F:3'-5' exonuclease activity"/>
    <property type="evidence" value="ECO:0007669"/>
    <property type="project" value="TreeGrafter"/>
</dbReference>
<comment type="caution">
    <text evidence="5">The sequence shown here is derived from an EMBL/GenBank/DDBJ whole genome shotgun (WGS) entry which is preliminary data.</text>
</comment>
<keyword evidence="3 5" id="KW-0269">Exonuclease</keyword>
<evidence type="ECO:0000256" key="1">
    <source>
        <dbReference type="ARBA" id="ARBA00022722"/>
    </source>
</evidence>